<proteinExistence type="predicted"/>
<dbReference type="OrthoDB" id="2685767at2759"/>
<evidence type="ECO:0000256" key="1">
    <source>
        <dbReference type="SAM" id="MobiDB-lite"/>
    </source>
</evidence>
<dbReference type="InParanoid" id="J0WVS0"/>
<evidence type="ECO:0000313" key="2">
    <source>
        <dbReference type="EMBL" id="EJD37335.1"/>
    </source>
</evidence>
<dbReference type="AlphaFoldDB" id="J0WVS0"/>
<keyword evidence="3" id="KW-1185">Reference proteome</keyword>
<reference evidence="3" key="1">
    <citation type="journal article" date="2012" name="Science">
        <title>The Paleozoic origin of enzymatic lignin decomposition reconstructed from 31 fungal genomes.</title>
        <authorList>
            <person name="Floudas D."/>
            <person name="Binder M."/>
            <person name="Riley R."/>
            <person name="Barry K."/>
            <person name="Blanchette R.A."/>
            <person name="Henrissat B."/>
            <person name="Martinez A.T."/>
            <person name="Otillar R."/>
            <person name="Spatafora J.W."/>
            <person name="Yadav J.S."/>
            <person name="Aerts A."/>
            <person name="Benoit I."/>
            <person name="Boyd A."/>
            <person name="Carlson A."/>
            <person name="Copeland A."/>
            <person name="Coutinho P.M."/>
            <person name="de Vries R.P."/>
            <person name="Ferreira P."/>
            <person name="Findley K."/>
            <person name="Foster B."/>
            <person name="Gaskell J."/>
            <person name="Glotzer D."/>
            <person name="Gorecki P."/>
            <person name="Heitman J."/>
            <person name="Hesse C."/>
            <person name="Hori C."/>
            <person name="Igarashi K."/>
            <person name="Jurgens J.A."/>
            <person name="Kallen N."/>
            <person name="Kersten P."/>
            <person name="Kohler A."/>
            <person name="Kuees U."/>
            <person name="Kumar T.K.A."/>
            <person name="Kuo A."/>
            <person name="LaButti K."/>
            <person name="Larrondo L.F."/>
            <person name="Lindquist E."/>
            <person name="Ling A."/>
            <person name="Lombard V."/>
            <person name="Lucas S."/>
            <person name="Lundell T."/>
            <person name="Martin R."/>
            <person name="McLaughlin D.J."/>
            <person name="Morgenstern I."/>
            <person name="Morin E."/>
            <person name="Murat C."/>
            <person name="Nagy L.G."/>
            <person name="Nolan M."/>
            <person name="Ohm R.A."/>
            <person name="Patyshakuliyeva A."/>
            <person name="Rokas A."/>
            <person name="Ruiz-Duenas F.J."/>
            <person name="Sabat G."/>
            <person name="Salamov A."/>
            <person name="Samejima M."/>
            <person name="Schmutz J."/>
            <person name="Slot J.C."/>
            <person name="St John F."/>
            <person name="Stenlid J."/>
            <person name="Sun H."/>
            <person name="Sun S."/>
            <person name="Syed K."/>
            <person name="Tsang A."/>
            <person name="Wiebenga A."/>
            <person name="Young D."/>
            <person name="Pisabarro A."/>
            <person name="Eastwood D.C."/>
            <person name="Martin F."/>
            <person name="Cullen D."/>
            <person name="Grigoriev I.V."/>
            <person name="Hibbett D.S."/>
        </authorList>
    </citation>
    <scope>NUCLEOTIDE SEQUENCE [LARGE SCALE GENOMIC DNA]</scope>
    <source>
        <strain evidence="3">TFB10046</strain>
    </source>
</reference>
<feature type="region of interest" description="Disordered" evidence="1">
    <location>
        <begin position="158"/>
        <end position="177"/>
    </location>
</feature>
<protein>
    <submittedName>
        <fullName evidence="2">Uncharacterized protein</fullName>
    </submittedName>
</protein>
<sequence>MTLRRCYNNVDNGVPRPVRDVELHMDIKRHHDLHPHSELYSARSKAAPGSEPDAINEDSDTTISDDDDDSGEDVGAAITVKRDGMAFHISQWPAMSDAYQSAFEALKASKKYDVLPIPAYDLDGEPIRPSHYRSQLRSALVELHCNVDCWNFPQVRQAPRQGHRDGKPHSHRWKPAG</sequence>
<gene>
    <name evidence="2" type="ORF">AURDEDRAFT_116814</name>
</gene>
<accession>J0WVS0</accession>
<dbReference type="EMBL" id="JH687843">
    <property type="protein sequence ID" value="EJD37335.1"/>
    <property type="molecule type" value="Genomic_DNA"/>
</dbReference>
<organism evidence="2 3">
    <name type="scientific">Auricularia subglabra (strain TFB-10046 / SS5)</name>
    <name type="common">White-rot fungus</name>
    <name type="synonym">Auricularia delicata (strain TFB10046)</name>
    <dbReference type="NCBI Taxonomy" id="717982"/>
    <lineage>
        <taxon>Eukaryota</taxon>
        <taxon>Fungi</taxon>
        <taxon>Dikarya</taxon>
        <taxon>Basidiomycota</taxon>
        <taxon>Agaricomycotina</taxon>
        <taxon>Agaricomycetes</taxon>
        <taxon>Auriculariales</taxon>
        <taxon>Auriculariaceae</taxon>
        <taxon>Auricularia</taxon>
    </lineage>
</organism>
<dbReference type="KEGG" id="adl:AURDEDRAFT_116814"/>
<dbReference type="Proteomes" id="UP000006514">
    <property type="component" value="Unassembled WGS sequence"/>
</dbReference>
<evidence type="ECO:0000313" key="3">
    <source>
        <dbReference type="Proteomes" id="UP000006514"/>
    </source>
</evidence>
<name>J0WVS0_AURST</name>
<feature type="compositionally biased region" description="Acidic residues" evidence="1">
    <location>
        <begin position="54"/>
        <end position="72"/>
    </location>
</feature>
<feature type="region of interest" description="Disordered" evidence="1">
    <location>
        <begin position="34"/>
        <end position="73"/>
    </location>
</feature>